<dbReference type="Pfam" id="PF13640">
    <property type="entry name" value="2OG-FeII_Oxy_3"/>
    <property type="match status" value="1"/>
</dbReference>
<organism evidence="8 9">
    <name type="scientific">Pristionchus fissidentatus</name>
    <dbReference type="NCBI Taxonomy" id="1538716"/>
    <lineage>
        <taxon>Eukaryota</taxon>
        <taxon>Metazoa</taxon>
        <taxon>Ecdysozoa</taxon>
        <taxon>Nematoda</taxon>
        <taxon>Chromadorea</taxon>
        <taxon>Rhabditida</taxon>
        <taxon>Rhabditina</taxon>
        <taxon>Diplogasteromorpha</taxon>
        <taxon>Diplogasteroidea</taxon>
        <taxon>Neodiplogasteridae</taxon>
        <taxon>Pristionchus</taxon>
    </lineage>
</organism>
<dbReference type="InterPro" id="IPR006620">
    <property type="entry name" value="Pro_4_hyd_alph"/>
</dbReference>
<evidence type="ECO:0000256" key="6">
    <source>
        <dbReference type="ARBA" id="ARBA00023004"/>
    </source>
</evidence>
<dbReference type="GO" id="GO:0005783">
    <property type="term" value="C:endoplasmic reticulum"/>
    <property type="evidence" value="ECO:0007669"/>
    <property type="project" value="TreeGrafter"/>
</dbReference>
<feature type="domain" description="Fe2OG dioxygenase" evidence="7">
    <location>
        <begin position="126"/>
        <end position="234"/>
    </location>
</feature>
<evidence type="ECO:0000256" key="3">
    <source>
        <dbReference type="ARBA" id="ARBA00022896"/>
    </source>
</evidence>
<dbReference type="GO" id="GO:0031418">
    <property type="term" value="F:L-ascorbic acid binding"/>
    <property type="evidence" value="ECO:0007669"/>
    <property type="project" value="UniProtKB-KW"/>
</dbReference>
<keyword evidence="9" id="KW-1185">Reference proteome</keyword>
<sequence length="252" mass="28856">LDDFKNEHWEEASKRQCDRERFGVPNMKCYIYRIYLFPVKVEVRSEDPPLIVLKHLIPKNYIKEFLKEINQRHLEQQIVIDAKTGQRVPSPGRNANGTRLQHHETPTSSKIFNLIMQRVAAVDFRSAETFSVLSYNAGGHYAPHHDFLPEQFAPSEMTKRLGNRFATFLFILKTATKGGGTVFPLIHTTVQPEEGDALLWLNMNTGYTVENKSLHAACPILEGTKIAVTLWVRRLGHEMLVPCHKSGTYDLE</sequence>
<dbReference type="PANTHER" id="PTHR10869:SF210">
    <property type="entry name" value="FE2OG DIOXYGENASE DOMAIN-CONTAINING PROTEIN"/>
    <property type="match status" value="1"/>
</dbReference>
<dbReference type="PANTHER" id="PTHR10869">
    <property type="entry name" value="PROLYL 4-HYDROXYLASE ALPHA SUBUNIT"/>
    <property type="match status" value="1"/>
</dbReference>
<keyword evidence="2" id="KW-0479">Metal-binding</keyword>
<evidence type="ECO:0000256" key="2">
    <source>
        <dbReference type="ARBA" id="ARBA00022723"/>
    </source>
</evidence>
<comment type="cofactor">
    <cofactor evidence="1">
        <name>L-ascorbate</name>
        <dbReference type="ChEBI" id="CHEBI:38290"/>
    </cofactor>
</comment>
<gene>
    <name evidence="8" type="ORF">PFISCL1PPCAC_8935</name>
</gene>
<dbReference type="InterPro" id="IPR044862">
    <property type="entry name" value="Pro_4_hyd_alph_FE2OG_OXY"/>
</dbReference>
<evidence type="ECO:0000313" key="8">
    <source>
        <dbReference type="EMBL" id="GMT17638.1"/>
    </source>
</evidence>
<evidence type="ECO:0000259" key="7">
    <source>
        <dbReference type="PROSITE" id="PS51471"/>
    </source>
</evidence>
<dbReference type="InterPro" id="IPR045054">
    <property type="entry name" value="P4HA-like"/>
</dbReference>
<keyword evidence="6" id="KW-0408">Iron</keyword>
<dbReference type="GO" id="GO:0004656">
    <property type="term" value="F:procollagen-proline 4-dioxygenase activity"/>
    <property type="evidence" value="ECO:0007669"/>
    <property type="project" value="TreeGrafter"/>
</dbReference>
<dbReference type="PROSITE" id="PS51471">
    <property type="entry name" value="FE2OG_OXY"/>
    <property type="match status" value="1"/>
</dbReference>
<dbReference type="InterPro" id="IPR005123">
    <property type="entry name" value="Oxoglu/Fe-dep_dioxygenase_dom"/>
</dbReference>
<dbReference type="EMBL" id="BTSY01000003">
    <property type="protein sequence ID" value="GMT17638.1"/>
    <property type="molecule type" value="Genomic_DNA"/>
</dbReference>
<dbReference type="Gene3D" id="2.60.120.620">
    <property type="entry name" value="q2cbj1_9rhob like domain"/>
    <property type="match status" value="1"/>
</dbReference>
<evidence type="ECO:0000256" key="5">
    <source>
        <dbReference type="ARBA" id="ARBA00023002"/>
    </source>
</evidence>
<protein>
    <recommendedName>
        <fullName evidence="7">Fe2OG dioxygenase domain-containing protein</fullName>
    </recommendedName>
</protein>
<dbReference type="Proteomes" id="UP001432322">
    <property type="component" value="Unassembled WGS sequence"/>
</dbReference>
<name>A0AAV5VHB4_9BILA</name>
<evidence type="ECO:0000256" key="4">
    <source>
        <dbReference type="ARBA" id="ARBA00022964"/>
    </source>
</evidence>
<dbReference type="SMART" id="SM00702">
    <property type="entry name" value="P4Hc"/>
    <property type="match status" value="1"/>
</dbReference>
<accession>A0AAV5VHB4</accession>
<keyword evidence="3" id="KW-0847">Vitamin C</keyword>
<keyword evidence="4" id="KW-0223">Dioxygenase</keyword>
<feature type="non-terminal residue" evidence="8">
    <location>
        <position position="1"/>
    </location>
</feature>
<proteinExistence type="predicted"/>
<feature type="non-terminal residue" evidence="8">
    <location>
        <position position="252"/>
    </location>
</feature>
<reference evidence="8" key="1">
    <citation type="submission" date="2023-10" db="EMBL/GenBank/DDBJ databases">
        <title>Genome assembly of Pristionchus species.</title>
        <authorList>
            <person name="Yoshida K."/>
            <person name="Sommer R.J."/>
        </authorList>
    </citation>
    <scope>NUCLEOTIDE SEQUENCE</scope>
    <source>
        <strain evidence="8">RS5133</strain>
    </source>
</reference>
<evidence type="ECO:0000313" key="9">
    <source>
        <dbReference type="Proteomes" id="UP001432322"/>
    </source>
</evidence>
<keyword evidence="5" id="KW-0560">Oxidoreductase</keyword>
<dbReference type="GO" id="GO:0005506">
    <property type="term" value="F:iron ion binding"/>
    <property type="evidence" value="ECO:0007669"/>
    <property type="project" value="InterPro"/>
</dbReference>
<dbReference type="AlphaFoldDB" id="A0AAV5VHB4"/>
<evidence type="ECO:0000256" key="1">
    <source>
        <dbReference type="ARBA" id="ARBA00001961"/>
    </source>
</evidence>
<comment type="caution">
    <text evidence="8">The sequence shown here is derived from an EMBL/GenBank/DDBJ whole genome shotgun (WGS) entry which is preliminary data.</text>
</comment>